<name>A0A6L7F0K8_9ACTN</name>
<dbReference type="Proteomes" id="UP000473325">
    <property type="component" value="Unassembled WGS sequence"/>
</dbReference>
<dbReference type="InterPro" id="IPR023846">
    <property type="entry name" value="CHP04042_MSMEG0570"/>
</dbReference>
<sequence length="106" mass="11764">MPEMTVDVCWPDGRTESLYSPSLVVHDHLVPGRAYSVRDFTRRTTLALETASERVRERYGFACTSAQATIEQVTTSAAAYDADEVVLVTRMWPPLPAETTQQEASA</sequence>
<comment type="caution">
    <text evidence="1">The sequence shown here is derived from an EMBL/GenBank/DDBJ whole genome shotgun (WGS) entry which is preliminary data.</text>
</comment>
<evidence type="ECO:0000313" key="2">
    <source>
        <dbReference type="Proteomes" id="UP000473325"/>
    </source>
</evidence>
<organism evidence="1 2">
    <name type="scientific">Nocardioides flavescens</name>
    <dbReference type="NCBI Taxonomy" id="2691959"/>
    <lineage>
        <taxon>Bacteria</taxon>
        <taxon>Bacillati</taxon>
        <taxon>Actinomycetota</taxon>
        <taxon>Actinomycetes</taxon>
        <taxon>Propionibacteriales</taxon>
        <taxon>Nocardioidaceae</taxon>
        <taxon>Nocardioides</taxon>
    </lineage>
</organism>
<reference evidence="1 2" key="1">
    <citation type="submission" date="2019-12" db="EMBL/GenBank/DDBJ databases">
        <authorList>
            <person name="Kun Z."/>
        </authorList>
    </citation>
    <scope>NUCLEOTIDE SEQUENCE [LARGE SCALE GENOMIC DNA]</scope>
    <source>
        <strain evidence="1 2">YIM 123512</strain>
    </source>
</reference>
<evidence type="ECO:0000313" key="1">
    <source>
        <dbReference type="EMBL" id="MXG90031.1"/>
    </source>
</evidence>
<keyword evidence="2" id="KW-1185">Reference proteome</keyword>
<dbReference type="EMBL" id="WUEK01000006">
    <property type="protein sequence ID" value="MXG90031.1"/>
    <property type="molecule type" value="Genomic_DNA"/>
</dbReference>
<proteinExistence type="predicted"/>
<dbReference type="NCBIfam" id="TIGR04042">
    <property type="entry name" value="MSMEG_0570_fam"/>
    <property type="match status" value="1"/>
</dbReference>
<protein>
    <submittedName>
        <fullName evidence="1">MSMEG_0570 family nitrogen starvation response protein</fullName>
    </submittedName>
</protein>
<dbReference type="AlphaFoldDB" id="A0A6L7F0K8"/>
<accession>A0A6L7F0K8</accession>
<gene>
    <name evidence="1" type="ORF">GRQ65_10750</name>
</gene>